<keyword evidence="3" id="KW-1185">Reference proteome</keyword>
<dbReference type="InParanoid" id="A0A2H3DC43"/>
<keyword evidence="1" id="KW-1133">Transmembrane helix</keyword>
<keyword evidence="1" id="KW-0812">Transmembrane</keyword>
<evidence type="ECO:0000313" key="2">
    <source>
        <dbReference type="EMBL" id="PBK85823.1"/>
    </source>
</evidence>
<sequence length="375" mass="40805">MSIPQGIFVFRTAPTTLHASPHQHQQHTTMSFPHFLWLDFFNQLPLMFSTSSISGHITLEAAGLLVLADLPAVASRTALTGGASFLDALVLVPGMHKQQCADEINRGEFPTTGAMNSGYVFRVENPATVSYLQTIGQAGHLVTAHVSQNPSQNTDISLPNRVLQSLFVAGVPATVLYFLCPISTMAVLALLGVIGDWWGFGALGMLALTRLINVVIIRRRSQQGWKGAIEDGDGDLLILLSQDRWVRLRGSINDLKAVTAGQWLRDLSATESFAVMFATTMVYASAILAFNASTVGSLLIGSLLLFSVALLTLSNSLTQCLQMYDCVVQKEGEPVWYRRRLEMAGKLVDESKRDDWAIGMGLVLPKVGFTRPVTV</sequence>
<feature type="transmembrane region" description="Helical" evidence="1">
    <location>
        <begin position="273"/>
        <end position="290"/>
    </location>
</feature>
<evidence type="ECO:0000313" key="3">
    <source>
        <dbReference type="Proteomes" id="UP000217790"/>
    </source>
</evidence>
<evidence type="ECO:0000256" key="1">
    <source>
        <dbReference type="SAM" id="Phobius"/>
    </source>
</evidence>
<reference evidence="3" key="1">
    <citation type="journal article" date="2017" name="Nat. Ecol. Evol.">
        <title>Genome expansion and lineage-specific genetic innovations in the forest pathogenic fungi Armillaria.</title>
        <authorList>
            <person name="Sipos G."/>
            <person name="Prasanna A.N."/>
            <person name="Walter M.C."/>
            <person name="O'Connor E."/>
            <person name="Balint B."/>
            <person name="Krizsan K."/>
            <person name="Kiss B."/>
            <person name="Hess J."/>
            <person name="Varga T."/>
            <person name="Slot J."/>
            <person name="Riley R."/>
            <person name="Boka B."/>
            <person name="Rigling D."/>
            <person name="Barry K."/>
            <person name="Lee J."/>
            <person name="Mihaltcheva S."/>
            <person name="LaButti K."/>
            <person name="Lipzen A."/>
            <person name="Waldron R."/>
            <person name="Moloney N.M."/>
            <person name="Sperisen C."/>
            <person name="Kredics L."/>
            <person name="Vagvoelgyi C."/>
            <person name="Patrignani A."/>
            <person name="Fitzpatrick D."/>
            <person name="Nagy I."/>
            <person name="Doyle S."/>
            <person name="Anderson J.B."/>
            <person name="Grigoriev I.V."/>
            <person name="Gueldener U."/>
            <person name="Muensterkoetter M."/>
            <person name="Nagy L.G."/>
        </authorList>
    </citation>
    <scope>NUCLEOTIDE SEQUENCE [LARGE SCALE GENOMIC DNA]</scope>
    <source>
        <strain evidence="3">Ar21-2</strain>
    </source>
</reference>
<protein>
    <submittedName>
        <fullName evidence="2">Uncharacterized protein</fullName>
    </submittedName>
</protein>
<feature type="transmembrane region" description="Helical" evidence="1">
    <location>
        <begin position="296"/>
        <end position="313"/>
    </location>
</feature>
<feature type="transmembrane region" description="Helical" evidence="1">
    <location>
        <begin position="197"/>
        <end position="217"/>
    </location>
</feature>
<dbReference type="OrthoDB" id="2956246at2759"/>
<feature type="transmembrane region" description="Helical" evidence="1">
    <location>
        <begin position="166"/>
        <end position="191"/>
    </location>
</feature>
<name>A0A2H3DC43_ARMGA</name>
<organism evidence="2 3">
    <name type="scientific">Armillaria gallica</name>
    <name type="common">Bulbous honey fungus</name>
    <name type="synonym">Armillaria bulbosa</name>
    <dbReference type="NCBI Taxonomy" id="47427"/>
    <lineage>
        <taxon>Eukaryota</taxon>
        <taxon>Fungi</taxon>
        <taxon>Dikarya</taxon>
        <taxon>Basidiomycota</taxon>
        <taxon>Agaricomycotina</taxon>
        <taxon>Agaricomycetes</taxon>
        <taxon>Agaricomycetidae</taxon>
        <taxon>Agaricales</taxon>
        <taxon>Marasmiineae</taxon>
        <taxon>Physalacriaceae</taxon>
        <taxon>Armillaria</taxon>
    </lineage>
</organism>
<dbReference type="AlphaFoldDB" id="A0A2H3DC43"/>
<accession>A0A2H3DC43</accession>
<proteinExistence type="predicted"/>
<keyword evidence="1" id="KW-0472">Membrane</keyword>
<gene>
    <name evidence="2" type="ORF">ARMGADRAFT_544701</name>
</gene>
<dbReference type="Proteomes" id="UP000217790">
    <property type="component" value="Unassembled WGS sequence"/>
</dbReference>
<dbReference type="STRING" id="47427.A0A2H3DC43"/>
<dbReference type="OMA" id="TYPFEIG"/>
<dbReference type="EMBL" id="KZ293688">
    <property type="protein sequence ID" value="PBK85823.1"/>
    <property type="molecule type" value="Genomic_DNA"/>
</dbReference>